<feature type="compositionally biased region" description="Gly residues" evidence="1">
    <location>
        <begin position="648"/>
        <end position="658"/>
    </location>
</feature>
<feature type="region of interest" description="Disordered" evidence="1">
    <location>
        <begin position="215"/>
        <end position="355"/>
    </location>
</feature>
<organism evidence="2">
    <name type="scientific">Pseudogymnoascus destructans</name>
    <dbReference type="NCBI Taxonomy" id="655981"/>
    <lineage>
        <taxon>Eukaryota</taxon>
        <taxon>Fungi</taxon>
        <taxon>Dikarya</taxon>
        <taxon>Ascomycota</taxon>
        <taxon>Pezizomycotina</taxon>
        <taxon>Leotiomycetes</taxon>
        <taxon>Thelebolales</taxon>
        <taxon>Thelebolaceae</taxon>
        <taxon>Pseudogymnoascus</taxon>
    </lineage>
</organism>
<dbReference type="Gene3D" id="3.10.450.50">
    <property type="match status" value="1"/>
</dbReference>
<dbReference type="EMBL" id="KV441414">
    <property type="protein sequence ID" value="OAF54886.1"/>
    <property type="molecule type" value="Genomic_DNA"/>
</dbReference>
<evidence type="ECO:0000313" key="2">
    <source>
        <dbReference type="EMBL" id="OAF54886.1"/>
    </source>
</evidence>
<feature type="region of interest" description="Disordered" evidence="1">
    <location>
        <begin position="500"/>
        <end position="525"/>
    </location>
</feature>
<dbReference type="VEuPathDB" id="FungiDB:GMDG_05208"/>
<dbReference type="AlphaFoldDB" id="A0A176ZY99"/>
<feature type="compositionally biased region" description="Polar residues" evidence="1">
    <location>
        <begin position="512"/>
        <end position="523"/>
    </location>
</feature>
<evidence type="ECO:0000256" key="1">
    <source>
        <dbReference type="SAM" id="MobiDB-lite"/>
    </source>
</evidence>
<name>A0A176ZY99_9PEZI</name>
<gene>
    <name evidence="2" type="ORF">VC83_08669</name>
</gene>
<feature type="region of interest" description="Disordered" evidence="1">
    <location>
        <begin position="163"/>
        <end position="203"/>
    </location>
</feature>
<feature type="compositionally biased region" description="Basic and acidic residues" evidence="1">
    <location>
        <begin position="173"/>
        <end position="183"/>
    </location>
</feature>
<dbReference type="SUPFAM" id="SSF54427">
    <property type="entry name" value="NTF2-like"/>
    <property type="match status" value="1"/>
</dbReference>
<feature type="compositionally biased region" description="Gly residues" evidence="1">
    <location>
        <begin position="598"/>
        <end position="614"/>
    </location>
</feature>
<proteinExistence type="predicted"/>
<feature type="compositionally biased region" description="Polar residues" evidence="1">
    <location>
        <begin position="330"/>
        <end position="347"/>
    </location>
</feature>
<dbReference type="GeneID" id="36291709"/>
<feature type="region of interest" description="Disordered" evidence="1">
    <location>
        <begin position="571"/>
        <end position="658"/>
    </location>
</feature>
<sequence length="658" mass="70924">MALQAAYQQYLATPNSSFLAENASLHYITTLTTFHGPAEIIKHLNTQSKKIKKKSEKIIDVVDGSSSLAVETELTLEFLTGGGGYLPGIDDNFLADREVTFLVIHIVSFDADGKITQIRLNWDQGSLLKLIDVIGKTGRNWPIRDGKDQVKLIQSSVVAAAKPEAPSAAPYQKEGEVLRRSRENSTNVTRDPHSSLALFAPREADEEPELLPTVIAPRSSAKPPPRDYHDLFVGQDSENSDAPANENRSESPFKHSAVGAIAPKAGAGKNYKPSRIFDNGDDDEEDNSAASARDSRPESSHRHSAIGAIAPKIGAGKNYHPSRIFETDENTPIKQSTGHKSTISLTKPNPKKYNHFDIGSGVASDDTTTAAKPNETQQLKNRHGSSWGFDDFNTPAKSVPTKGLAIRAQDAVHWGNEDDEVPDSPIRKPKLDQPRKDAKTHFEFQDDGIPEGQPRLIGRPRGAGSNNGLGLYKNNLYTEDGASPEVSNKREVGNLANVKDRSKDFDPHFTMTDENTPIKTQGQRPLGNIANVKDRHKDFDPHFAMTDDSPAPKNSAGHQKENIPITAASSIRPKPSALSEEITPLGSRGGQQKQKGIVIGGDGMGGKKGAGRSWGFGDDSDGEQEGGINGAGTAFSKGVAPKKAGSAGQTGGGDFWDF</sequence>
<feature type="compositionally biased region" description="Basic and acidic residues" evidence="1">
    <location>
        <begin position="425"/>
        <end position="435"/>
    </location>
</feature>
<dbReference type="RefSeq" id="XP_024320189.1">
    <property type="nucleotide sequence ID" value="XM_024472215.1"/>
</dbReference>
<feature type="compositionally biased region" description="Low complexity" evidence="1">
    <location>
        <begin position="305"/>
        <end position="317"/>
    </location>
</feature>
<evidence type="ECO:0008006" key="3">
    <source>
        <dbReference type="Google" id="ProtNLM"/>
    </source>
</evidence>
<dbReference type="eggNOG" id="ENOG502RU2N">
    <property type="taxonomic scope" value="Eukaryota"/>
</dbReference>
<feature type="region of interest" description="Disordered" evidence="1">
    <location>
        <begin position="445"/>
        <end position="464"/>
    </location>
</feature>
<accession>A0A176ZY99</accession>
<dbReference type="Proteomes" id="UP000077154">
    <property type="component" value="Unassembled WGS sequence"/>
</dbReference>
<dbReference type="OrthoDB" id="1162399at2759"/>
<protein>
    <recommendedName>
        <fullName evidence="3">NTF2 domain-containing protein</fullName>
    </recommendedName>
</protein>
<reference evidence="2" key="1">
    <citation type="submission" date="2016-03" db="EMBL/GenBank/DDBJ databases">
        <title>Updated assembly of Pseudogymnoascus destructans, the fungus causing white-nose syndrome of bats.</title>
        <authorList>
            <person name="Palmer J.M."/>
            <person name="Drees K.P."/>
            <person name="Foster J.T."/>
            <person name="Lindner D.L."/>
        </authorList>
    </citation>
    <scope>NUCLEOTIDE SEQUENCE [LARGE SCALE GENOMIC DNA]</scope>
    <source>
        <strain evidence="2">20631-21</strain>
    </source>
</reference>
<dbReference type="InterPro" id="IPR032710">
    <property type="entry name" value="NTF2-like_dom_sf"/>
</dbReference>
<feature type="region of interest" description="Disordered" evidence="1">
    <location>
        <begin position="415"/>
        <end position="435"/>
    </location>
</feature>